<reference evidence="2 3" key="1">
    <citation type="submission" date="2016-10" db="EMBL/GenBank/DDBJ databases">
        <title>Complete genome sequences of three Cupriavidus strains isolated from various Malaysian environments.</title>
        <authorList>
            <person name="Abdullah A.A.-A."/>
            <person name="Shafie N.A.H."/>
            <person name="Lau N.S."/>
        </authorList>
    </citation>
    <scope>NUCLEOTIDE SEQUENCE [LARGE SCALE GENOMIC DNA]</scope>
    <source>
        <strain evidence="2 3">USMAA1020</strain>
        <plasmid evidence="2 3">unnamed1</plasmid>
    </source>
</reference>
<keyword evidence="2" id="KW-0614">Plasmid</keyword>
<protein>
    <submittedName>
        <fullName evidence="2">Uncharacterized protein</fullName>
    </submittedName>
</protein>
<accession>A0ABN4TW22</accession>
<gene>
    <name evidence="2" type="ORF">BKK80_35230</name>
</gene>
<geneLocation type="plasmid" evidence="2 3">
    <name>unnamed1</name>
</geneLocation>
<dbReference type="Proteomes" id="UP000177515">
    <property type="component" value="Plasmid unnamed1"/>
</dbReference>
<name>A0ABN4TW22_9BURK</name>
<sequence>MGRLLSWLLAAGTGLWIGWVMLAADESVRIERAAAACGTVAKALGSTVRMVSPAVGESLFALHDEWSQRCQESIWYGFYSENQEPGEASEKPAATVRARKSRVAPEDQL</sequence>
<dbReference type="EMBL" id="CP017756">
    <property type="protein sequence ID" value="AOZ11208.1"/>
    <property type="molecule type" value="Genomic_DNA"/>
</dbReference>
<organism evidence="2 3">
    <name type="scientific">Cupriavidus malaysiensis</name>
    <dbReference type="NCBI Taxonomy" id="367825"/>
    <lineage>
        <taxon>Bacteria</taxon>
        <taxon>Pseudomonadati</taxon>
        <taxon>Pseudomonadota</taxon>
        <taxon>Betaproteobacteria</taxon>
        <taxon>Burkholderiales</taxon>
        <taxon>Burkholderiaceae</taxon>
        <taxon>Cupriavidus</taxon>
    </lineage>
</organism>
<proteinExistence type="predicted"/>
<evidence type="ECO:0000313" key="3">
    <source>
        <dbReference type="Proteomes" id="UP000177515"/>
    </source>
</evidence>
<feature type="region of interest" description="Disordered" evidence="1">
    <location>
        <begin position="83"/>
        <end position="109"/>
    </location>
</feature>
<keyword evidence="3" id="KW-1185">Reference proteome</keyword>
<evidence type="ECO:0000256" key="1">
    <source>
        <dbReference type="SAM" id="MobiDB-lite"/>
    </source>
</evidence>
<evidence type="ECO:0000313" key="2">
    <source>
        <dbReference type="EMBL" id="AOZ11208.1"/>
    </source>
</evidence>